<dbReference type="GO" id="GO:0006281">
    <property type="term" value="P:DNA repair"/>
    <property type="evidence" value="ECO:0007669"/>
    <property type="project" value="InterPro"/>
</dbReference>
<dbReference type="OrthoDB" id="9802472at2"/>
<name>A0A563EQA5_9PSEU</name>
<evidence type="ECO:0000256" key="5">
    <source>
        <dbReference type="SAM" id="MobiDB-lite"/>
    </source>
</evidence>
<proteinExistence type="inferred from homology"/>
<dbReference type="InterPro" id="IPR012310">
    <property type="entry name" value="DNA_ligase_ATP-dep_cent"/>
</dbReference>
<dbReference type="InterPro" id="IPR012309">
    <property type="entry name" value="DNA_ligase_ATP-dep_C"/>
</dbReference>
<dbReference type="AlphaFoldDB" id="A0A563EQA5"/>
<feature type="compositionally biased region" description="Basic and acidic residues" evidence="5">
    <location>
        <begin position="1"/>
        <end position="15"/>
    </location>
</feature>
<dbReference type="CDD" id="cd07971">
    <property type="entry name" value="OBF_DNA_ligase_LigD"/>
    <property type="match status" value="1"/>
</dbReference>
<evidence type="ECO:0000256" key="3">
    <source>
        <dbReference type="ARBA" id="ARBA00022598"/>
    </source>
</evidence>
<dbReference type="GO" id="GO:0003910">
    <property type="term" value="F:DNA ligase (ATP) activity"/>
    <property type="evidence" value="ECO:0007669"/>
    <property type="project" value="UniProtKB-EC"/>
</dbReference>
<evidence type="ECO:0000256" key="4">
    <source>
        <dbReference type="ARBA" id="ARBA00034003"/>
    </source>
</evidence>
<dbReference type="InterPro" id="IPR014144">
    <property type="entry name" value="LigD_PE_domain"/>
</dbReference>
<dbReference type="PANTHER" id="PTHR45674:SF4">
    <property type="entry name" value="DNA LIGASE 1"/>
    <property type="match status" value="1"/>
</dbReference>
<protein>
    <recommendedName>
        <fullName evidence="2">DNA ligase (ATP)</fullName>
        <ecNumber evidence="2">6.5.1.1</ecNumber>
    </recommendedName>
</protein>
<keyword evidence="3 7" id="KW-0436">Ligase</keyword>
<dbReference type="SUPFAM" id="SSF56091">
    <property type="entry name" value="DNA ligase/mRNA capping enzyme, catalytic domain"/>
    <property type="match status" value="1"/>
</dbReference>
<dbReference type="EC" id="6.5.1.1" evidence="2"/>
<dbReference type="InterPro" id="IPR012340">
    <property type="entry name" value="NA-bd_OB-fold"/>
</dbReference>
<dbReference type="GO" id="GO:0005524">
    <property type="term" value="F:ATP binding"/>
    <property type="evidence" value="ECO:0007669"/>
    <property type="project" value="InterPro"/>
</dbReference>
<evidence type="ECO:0000313" key="7">
    <source>
        <dbReference type="EMBL" id="TWP49587.1"/>
    </source>
</evidence>
<dbReference type="PANTHER" id="PTHR45674">
    <property type="entry name" value="DNA LIGASE 1/3 FAMILY MEMBER"/>
    <property type="match status" value="1"/>
</dbReference>
<dbReference type="Pfam" id="PF04679">
    <property type="entry name" value="DNA_ligase_A_C"/>
    <property type="match status" value="1"/>
</dbReference>
<dbReference type="GO" id="GO:0006310">
    <property type="term" value="P:DNA recombination"/>
    <property type="evidence" value="ECO:0007669"/>
    <property type="project" value="InterPro"/>
</dbReference>
<comment type="caution">
    <text evidence="7">The sequence shown here is derived from an EMBL/GenBank/DDBJ whole genome shotgun (WGS) entry which is preliminary data.</text>
</comment>
<dbReference type="NCBIfam" id="TIGR02777">
    <property type="entry name" value="LigD_PE_dom"/>
    <property type="match status" value="1"/>
</dbReference>
<feature type="region of interest" description="Disordered" evidence="5">
    <location>
        <begin position="1"/>
        <end position="31"/>
    </location>
</feature>
<dbReference type="Gene3D" id="2.40.50.140">
    <property type="entry name" value="Nucleic acid-binding proteins"/>
    <property type="match status" value="1"/>
</dbReference>
<dbReference type="Gene3D" id="3.30.470.30">
    <property type="entry name" value="DNA ligase/mRNA capping enzyme"/>
    <property type="match status" value="1"/>
</dbReference>
<feature type="domain" description="ATP-dependent DNA ligase family profile" evidence="6">
    <location>
        <begin position="266"/>
        <end position="389"/>
    </location>
</feature>
<dbReference type="RefSeq" id="WP_146354574.1">
    <property type="nucleotide sequence ID" value="NZ_VOBR01000015.1"/>
</dbReference>
<keyword evidence="8" id="KW-1185">Reference proteome</keyword>
<dbReference type="InterPro" id="IPR016059">
    <property type="entry name" value="DNA_ligase_ATP-dep_CS"/>
</dbReference>
<dbReference type="SUPFAM" id="SSF50249">
    <property type="entry name" value="Nucleic acid-binding proteins"/>
    <property type="match status" value="1"/>
</dbReference>
<dbReference type="InterPro" id="IPR014146">
    <property type="entry name" value="LigD_ligase_dom"/>
</dbReference>
<organism evidence="7 8">
    <name type="scientific">Lentzea tibetensis</name>
    <dbReference type="NCBI Taxonomy" id="2591470"/>
    <lineage>
        <taxon>Bacteria</taxon>
        <taxon>Bacillati</taxon>
        <taxon>Actinomycetota</taxon>
        <taxon>Actinomycetes</taxon>
        <taxon>Pseudonocardiales</taxon>
        <taxon>Pseudonocardiaceae</taxon>
        <taxon>Lentzea</taxon>
    </lineage>
</organism>
<dbReference type="EMBL" id="VOBR01000015">
    <property type="protein sequence ID" value="TWP49587.1"/>
    <property type="molecule type" value="Genomic_DNA"/>
</dbReference>
<dbReference type="Proteomes" id="UP000316639">
    <property type="component" value="Unassembled WGS sequence"/>
</dbReference>
<dbReference type="Gene3D" id="3.30.1490.70">
    <property type="match status" value="1"/>
</dbReference>
<sequence>MAGLDEYRRKRDPAKTPEPVPADDSVLPKGNNDTFVIQEHHARRLHWDVRLERDGVLVSWAVPKGLPPTPGTIRLAVHTEDHPLEYASFHGEIPKGEYGGGSMFIWDRGRYETVKWSEREVDVVLHGERVQGEFVFFQSGRGSKDWMVRRRHEAARPDWVPLPESLKPMLATPGPLPSDDDDQWAYEFKWDGVRAILRVEGGRVQAFSRVGNDVTAAYPELQGVGEQLGVTEAVLDGEIVALQDGRPSFAALQQRMHVQNAAQARRAAKQVPATLLVFDLLHLDGRSCLQVPYGQRRELLEALELRGPQWLTPPSFTGDGAAVLAASREQGLEGVVAKRLDSHYLPGHRSPGWRKVTDLMAQEVVIGGWRPGEGKRSGVIGALLLGIPRGDGLAFVGSVGTGFSDAELGVLTRRLTSLDRARSPFVTEVPRERAKGARWVRPELVAEVVFRQWTPDGRLRFPAWRGLRPDKTPEEVCRRDDHGEG</sequence>
<dbReference type="PROSITE" id="PS50160">
    <property type="entry name" value="DNA_LIGASE_A3"/>
    <property type="match status" value="1"/>
</dbReference>
<dbReference type="InterPro" id="IPR050191">
    <property type="entry name" value="ATP-dep_DNA_ligase"/>
</dbReference>
<comment type="catalytic activity">
    <reaction evidence="4">
        <text>ATP + (deoxyribonucleotide)n-3'-hydroxyl + 5'-phospho-(deoxyribonucleotide)m = (deoxyribonucleotide)n+m + AMP + diphosphate.</text>
        <dbReference type="EC" id="6.5.1.1"/>
    </reaction>
</comment>
<evidence type="ECO:0000259" key="6">
    <source>
        <dbReference type="PROSITE" id="PS50160"/>
    </source>
</evidence>
<dbReference type="PROSITE" id="PS00697">
    <property type="entry name" value="DNA_LIGASE_A1"/>
    <property type="match status" value="1"/>
</dbReference>
<dbReference type="NCBIfam" id="TIGR02779">
    <property type="entry name" value="NHEJ_ligase_lig"/>
    <property type="match status" value="1"/>
</dbReference>
<evidence type="ECO:0000256" key="2">
    <source>
        <dbReference type="ARBA" id="ARBA00012727"/>
    </source>
</evidence>
<accession>A0A563EQA5</accession>
<dbReference type="CDD" id="cd07906">
    <property type="entry name" value="Adenylation_DNA_ligase_LigD_LigC"/>
    <property type="match status" value="1"/>
</dbReference>
<dbReference type="Pfam" id="PF13298">
    <property type="entry name" value="LigD_N"/>
    <property type="match status" value="1"/>
</dbReference>
<gene>
    <name evidence="7" type="ORF">FKR81_23965</name>
</gene>
<reference evidence="7 8" key="1">
    <citation type="submission" date="2019-07" db="EMBL/GenBank/DDBJ databases">
        <title>Lentzea xizangensis sp. nov., isolated from Qinghai-Tibetan Plateau Soils.</title>
        <authorList>
            <person name="Huang J."/>
        </authorList>
    </citation>
    <scope>NUCLEOTIDE SEQUENCE [LARGE SCALE GENOMIC DNA]</scope>
    <source>
        <strain evidence="7 8">FXJ1.1311</strain>
    </source>
</reference>
<evidence type="ECO:0000313" key="8">
    <source>
        <dbReference type="Proteomes" id="UP000316639"/>
    </source>
</evidence>
<dbReference type="Pfam" id="PF01068">
    <property type="entry name" value="DNA_ligase_A_M"/>
    <property type="match status" value="1"/>
</dbReference>
<comment type="similarity">
    <text evidence="1">Belongs to the ATP-dependent DNA ligase family.</text>
</comment>
<evidence type="ECO:0000256" key="1">
    <source>
        <dbReference type="ARBA" id="ARBA00007572"/>
    </source>
</evidence>